<proteinExistence type="predicted"/>
<protein>
    <submittedName>
        <fullName evidence="1">Uncharacterized protein</fullName>
    </submittedName>
</protein>
<organism evidence="1 2">
    <name type="scientific">Blumeria hordei</name>
    <name type="common">Barley powdery mildew</name>
    <name type="synonym">Blumeria graminis f. sp. hordei</name>
    <dbReference type="NCBI Taxonomy" id="2867405"/>
    <lineage>
        <taxon>Eukaryota</taxon>
        <taxon>Fungi</taxon>
        <taxon>Dikarya</taxon>
        <taxon>Ascomycota</taxon>
        <taxon>Pezizomycotina</taxon>
        <taxon>Leotiomycetes</taxon>
        <taxon>Erysiphales</taxon>
        <taxon>Erysiphaceae</taxon>
        <taxon>Blumeria</taxon>
    </lineage>
</organism>
<evidence type="ECO:0000313" key="2">
    <source>
        <dbReference type="Proteomes" id="UP000275772"/>
    </source>
</evidence>
<gene>
    <name evidence="1" type="ORF">BLGHR1_12204</name>
</gene>
<dbReference type="AlphaFoldDB" id="A0A383UP00"/>
<accession>A0A383UP00</accession>
<dbReference type="VEuPathDB" id="FungiDB:BLGHR1_12204"/>
<dbReference type="Proteomes" id="UP000275772">
    <property type="component" value="Unassembled WGS sequence"/>
</dbReference>
<name>A0A383UP00_BLUHO</name>
<reference evidence="1 2" key="1">
    <citation type="submission" date="2017-11" db="EMBL/GenBank/DDBJ databases">
        <authorList>
            <person name="Kracher B."/>
        </authorList>
    </citation>
    <scope>NUCLEOTIDE SEQUENCE [LARGE SCALE GENOMIC DNA]</scope>
    <source>
        <strain evidence="1 2">RACE1</strain>
    </source>
</reference>
<evidence type="ECO:0000313" key="1">
    <source>
        <dbReference type="EMBL" id="SZF01438.1"/>
    </source>
</evidence>
<sequence>MLARLNILFNTATAPFIHDLPVLSLFSQLNPRDLTGIKPIIHENLIVLLCKSPYNLCNSAELC</sequence>
<dbReference type="EMBL" id="UNSH01000036">
    <property type="protein sequence ID" value="SZF01438.1"/>
    <property type="molecule type" value="Genomic_DNA"/>
</dbReference>